<dbReference type="InterPro" id="IPR013901">
    <property type="entry name" value="Anthrone_oxy"/>
</dbReference>
<feature type="transmembrane region" description="Helical" evidence="1">
    <location>
        <begin position="143"/>
        <end position="162"/>
    </location>
</feature>
<sequence>MQRFTLPSALVSILLTGGIFGFFYAWVCSTMWGLDATDPRTAIAAMQAMNASVRNAIFAPTFFGTAPALLLTAGLALASGRRLPATLFAVAALTYALGGFFLTVSVNVPMNEALAAVAIPDDAEAARAIWADYSSRWQVFNQIRTIASGAALLLTALGLYALGQ</sequence>
<comment type="caution">
    <text evidence="2">The sequence shown here is derived from an EMBL/GenBank/DDBJ whole genome shotgun (WGS) entry which is preliminary data.</text>
</comment>
<proteinExistence type="predicted"/>
<feature type="transmembrane region" description="Helical" evidence="1">
    <location>
        <begin position="85"/>
        <end position="104"/>
    </location>
</feature>
<evidence type="ECO:0000256" key="1">
    <source>
        <dbReference type="SAM" id="Phobius"/>
    </source>
</evidence>
<keyword evidence="1" id="KW-0472">Membrane</keyword>
<dbReference type="OrthoDB" id="428263at2"/>
<protein>
    <submittedName>
        <fullName evidence="2">Putative membrane protein</fullName>
    </submittedName>
</protein>
<dbReference type="Proteomes" id="UP000238338">
    <property type="component" value="Unassembled WGS sequence"/>
</dbReference>
<reference evidence="2 3" key="1">
    <citation type="submission" date="2018-02" db="EMBL/GenBank/DDBJ databases">
        <title>Genomic Encyclopedia of Archaeal and Bacterial Type Strains, Phase II (KMG-II): from individual species to whole genera.</title>
        <authorList>
            <person name="Goeker M."/>
        </authorList>
    </citation>
    <scope>NUCLEOTIDE SEQUENCE [LARGE SCALE GENOMIC DNA]</scope>
    <source>
        <strain evidence="2 3">DSM 18921</strain>
    </source>
</reference>
<feature type="transmembrane region" description="Helical" evidence="1">
    <location>
        <begin position="7"/>
        <end position="27"/>
    </location>
</feature>
<evidence type="ECO:0000313" key="2">
    <source>
        <dbReference type="EMBL" id="PQV57806.1"/>
    </source>
</evidence>
<keyword evidence="3" id="KW-1185">Reference proteome</keyword>
<gene>
    <name evidence="2" type="ORF">LX70_01615</name>
</gene>
<feature type="transmembrane region" description="Helical" evidence="1">
    <location>
        <begin position="56"/>
        <end position="78"/>
    </location>
</feature>
<dbReference type="EMBL" id="PVEP01000002">
    <property type="protein sequence ID" value="PQV57806.1"/>
    <property type="molecule type" value="Genomic_DNA"/>
</dbReference>
<name>A0A2S8SAI1_9RHOB</name>
<organism evidence="2 3">
    <name type="scientific">Albidovulum denitrificans</name>
    <dbReference type="NCBI Taxonomy" id="404881"/>
    <lineage>
        <taxon>Bacteria</taxon>
        <taxon>Pseudomonadati</taxon>
        <taxon>Pseudomonadota</taxon>
        <taxon>Alphaproteobacteria</taxon>
        <taxon>Rhodobacterales</taxon>
        <taxon>Paracoccaceae</taxon>
        <taxon>Albidovulum</taxon>
    </lineage>
</organism>
<accession>A0A2S8SAI1</accession>
<keyword evidence="1" id="KW-1133">Transmembrane helix</keyword>
<dbReference type="RefSeq" id="WP_105514017.1">
    <property type="nucleotide sequence ID" value="NZ_PVEP01000002.1"/>
</dbReference>
<keyword evidence="1" id="KW-0812">Transmembrane</keyword>
<dbReference type="Pfam" id="PF08592">
    <property type="entry name" value="Anthrone_oxy"/>
    <property type="match status" value="1"/>
</dbReference>
<dbReference type="AlphaFoldDB" id="A0A2S8SAI1"/>
<evidence type="ECO:0000313" key="3">
    <source>
        <dbReference type="Proteomes" id="UP000238338"/>
    </source>
</evidence>